<organism evidence="2 3">
    <name type="scientific">Kingdonia uniflora</name>
    <dbReference type="NCBI Taxonomy" id="39325"/>
    <lineage>
        <taxon>Eukaryota</taxon>
        <taxon>Viridiplantae</taxon>
        <taxon>Streptophyta</taxon>
        <taxon>Embryophyta</taxon>
        <taxon>Tracheophyta</taxon>
        <taxon>Spermatophyta</taxon>
        <taxon>Magnoliopsida</taxon>
        <taxon>Ranunculales</taxon>
        <taxon>Circaeasteraceae</taxon>
        <taxon>Kingdonia</taxon>
    </lineage>
</organism>
<keyword evidence="3" id="KW-1185">Reference proteome</keyword>
<evidence type="ECO:0000313" key="3">
    <source>
        <dbReference type="Proteomes" id="UP000541444"/>
    </source>
</evidence>
<evidence type="ECO:0000313" key="2">
    <source>
        <dbReference type="EMBL" id="KAF6156514.1"/>
    </source>
</evidence>
<comment type="caution">
    <text evidence="2">The sequence shown here is derived from an EMBL/GenBank/DDBJ whole genome shotgun (WGS) entry which is preliminary data.</text>
</comment>
<gene>
    <name evidence="2" type="ORF">GIB67_011315</name>
</gene>
<name>A0A7J7MNV1_9MAGN</name>
<sequence>MFDFNSFLIKFYFHVKKEYGEDRNGHVRGFSGHINKTSARVTTSLRKVIEREKSKNNQFADEVVSVRQEFEEKLEVEASTRRRLEERIGAFESREGPHGINVHHAFPSNASFSQVKGEKRPLPLSDIRLPDLPYSFGLPYLP</sequence>
<feature type="coiled-coil region" evidence="1">
    <location>
        <begin position="49"/>
        <end position="87"/>
    </location>
</feature>
<protein>
    <submittedName>
        <fullName evidence="2">Uncharacterized protein</fullName>
    </submittedName>
</protein>
<dbReference type="Proteomes" id="UP000541444">
    <property type="component" value="Unassembled WGS sequence"/>
</dbReference>
<dbReference type="AlphaFoldDB" id="A0A7J7MNV1"/>
<proteinExistence type="predicted"/>
<accession>A0A7J7MNV1</accession>
<dbReference type="EMBL" id="JACGCM010001329">
    <property type="protein sequence ID" value="KAF6156514.1"/>
    <property type="molecule type" value="Genomic_DNA"/>
</dbReference>
<evidence type="ECO:0000256" key="1">
    <source>
        <dbReference type="SAM" id="Coils"/>
    </source>
</evidence>
<reference evidence="2 3" key="1">
    <citation type="journal article" date="2020" name="IScience">
        <title>Genome Sequencing of the Endangered Kingdonia uniflora (Circaeasteraceae, Ranunculales) Reveals Potential Mechanisms of Evolutionary Specialization.</title>
        <authorList>
            <person name="Sun Y."/>
            <person name="Deng T."/>
            <person name="Zhang A."/>
            <person name="Moore M.J."/>
            <person name="Landis J.B."/>
            <person name="Lin N."/>
            <person name="Zhang H."/>
            <person name="Zhang X."/>
            <person name="Huang J."/>
            <person name="Zhang X."/>
            <person name="Sun H."/>
            <person name="Wang H."/>
        </authorList>
    </citation>
    <scope>NUCLEOTIDE SEQUENCE [LARGE SCALE GENOMIC DNA]</scope>
    <source>
        <strain evidence="2">TB1705</strain>
        <tissue evidence="2">Leaf</tissue>
    </source>
</reference>
<keyword evidence="1" id="KW-0175">Coiled coil</keyword>